<reference evidence="15 16" key="1">
    <citation type="submission" date="2018-05" db="EMBL/GenBank/DDBJ databases">
        <title>Genome of Sphingosinicella humi QZX222.</title>
        <authorList>
            <person name="Qiao Z."/>
            <person name="Wang G."/>
        </authorList>
    </citation>
    <scope>NUCLEOTIDE SEQUENCE [LARGE SCALE GENOMIC DNA]</scope>
    <source>
        <strain evidence="15 16">QZX222</strain>
    </source>
</reference>
<dbReference type="PANTHER" id="PTHR43331">
    <property type="entry name" value="HOMOSERINE DEHYDROGENASE"/>
    <property type="match status" value="1"/>
</dbReference>
<evidence type="ECO:0000313" key="15">
    <source>
        <dbReference type="EMBL" id="PWG03224.1"/>
    </source>
</evidence>
<feature type="domain" description="Aspartate/glutamate/uridylate kinase" evidence="12">
    <location>
        <begin position="13"/>
        <end position="230"/>
    </location>
</feature>
<evidence type="ECO:0000313" key="16">
    <source>
        <dbReference type="Proteomes" id="UP000245916"/>
    </source>
</evidence>
<dbReference type="SUPFAM" id="SSF55347">
    <property type="entry name" value="Glyceraldehyde-3-phosphate dehydrogenase-like, C-terminal domain"/>
    <property type="match status" value="1"/>
</dbReference>
<dbReference type="Proteomes" id="UP000245916">
    <property type="component" value="Unassembled WGS sequence"/>
</dbReference>
<keyword evidence="16" id="KW-1185">Reference proteome</keyword>
<comment type="pathway">
    <text evidence="3">Amino-acid biosynthesis; L-methionine biosynthesis via de novo pathway; L-homoserine from L-aspartate: step 3/3.</text>
</comment>
<dbReference type="InterPro" id="IPR019811">
    <property type="entry name" value="HDH_CS"/>
</dbReference>
<proteinExistence type="inferred from homology"/>
<dbReference type="FunFam" id="3.30.360.10:FF:000005">
    <property type="entry name" value="Homoserine dehydrogenase"/>
    <property type="match status" value="1"/>
</dbReference>
<dbReference type="GO" id="GO:0009086">
    <property type="term" value="P:methionine biosynthetic process"/>
    <property type="evidence" value="ECO:0007669"/>
    <property type="project" value="UniProtKB-KW"/>
</dbReference>
<feature type="domain" description="Homoserine dehydrogenase catalytic" evidence="13">
    <location>
        <begin position="384"/>
        <end position="560"/>
    </location>
</feature>
<keyword evidence="9" id="KW-0791">Threonine biosynthesis</keyword>
<keyword evidence="8" id="KW-0028">Amino-acid biosynthesis</keyword>
<evidence type="ECO:0000256" key="1">
    <source>
        <dbReference type="ARBA" id="ARBA00004986"/>
    </source>
</evidence>
<comment type="pathway">
    <text evidence="1">Amino-acid biosynthesis; L-methionine biosynthesis via de novo pathway; L-homoserine from L-aspartate: step 1/3.</text>
</comment>
<evidence type="ECO:0000256" key="2">
    <source>
        <dbReference type="ARBA" id="ARBA00005056"/>
    </source>
</evidence>
<dbReference type="InterPro" id="IPR036291">
    <property type="entry name" value="NAD(P)-bd_dom_sf"/>
</dbReference>
<dbReference type="EC" id="1.1.1.3" evidence="6"/>
<dbReference type="InterPro" id="IPR036393">
    <property type="entry name" value="AceGlu_kinase-like_sf"/>
</dbReference>
<keyword evidence="15" id="KW-0808">Transferase</keyword>
<protein>
    <recommendedName>
        <fullName evidence="7">Homoserine dehydrogenase</fullName>
        <ecNumber evidence="6">1.1.1.3</ecNumber>
    </recommendedName>
</protein>
<dbReference type="UniPathway" id="UPA00051">
    <property type="reaction ID" value="UER00465"/>
</dbReference>
<evidence type="ECO:0000256" key="9">
    <source>
        <dbReference type="ARBA" id="ARBA00022697"/>
    </source>
</evidence>
<evidence type="ECO:0000256" key="11">
    <source>
        <dbReference type="ARBA" id="ARBA00023167"/>
    </source>
</evidence>
<evidence type="ECO:0000259" key="14">
    <source>
        <dbReference type="Pfam" id="PF03447"/>
    </source>
</evidence>
<dbReference type="NCBIfam" id="NF004976">
    <property type="entry name" value="PRK06349.1"/>
    <property type="match status" value="1"/>
</dbReference>
<dbReference type="GO" id="GO:0016301">
    <property type="term" value="F:kinase activity"/>
    <property type="evidence" value="ECO:0007669"/>
    <property type="project" value="UniProtKB-KW"/>
</dbReference>
<evidence type="ECO:0000256" key="3">
    <source>
        <dbReference type="ARBA" id="ARBA00005062"/>
    </source>
</evidence>
<dbReference type="SUPFAM" id="SSF53633">
    <property type="entry name" value="Carbamate kinase-like"/>
    <property type="match status" value="1"/>
</dbReference>
<evidence type="ECO:0000256" key="5">
    <source>
        <dbReference type="ARBA" id="ARBA00006753"/>
    </source>
</evidence>
<evidence type="ECO:0000256" key="8">
    <source>
        <dbReference type="ARBA" id="ARBA00022605"/>
    </source>
</evidence>
<sequence>MNPQSVYEAQAPKLCVLKFGSSVLGVETDYPAAALEVYRHVRDGEKVVAVVSALAGETDALLGQGERVGGAGANPALLARVARVGELHSAALMALALGRIGVRACTLDPHEMGLCAEGEPLDANLVGLDVDAVRASLEAHDVVVVPGFTAGHAQHGVVTLGRGGTDLSAVFFAARLGAHRVRLIKDVDGVYAEDPARNPGAERFAQMGYDEAAAASAGLIQPKAIMAAKADELLIEVAALGAGEATTIAHLPVRKARPLRGEKLKVALLGCGAVGAGVLAYLRARPDLFELNPVLVRDLARHGEDARFTDTLSEALAGQPDLVVELLGGADYPAEIMCSALRSAAHVVTANKAALARHYDALHACAEAGGVSLAYSAAVGGGAPILETLARLGGEVVAVQGVMNGTANFLLGRLAEGQLFDQAVREARARGFAEADPSADVDGHDAADKLAILVREAFGVALPPERIAKDTLRDVTAAMVKAALARDEVLKQVGRCRRLPDGRVEADVRIESLPLDHPLAGTRDENNRFLVSDAGGRVHGVYGKGAGRWPTAASVFADIMDCQRALLRQSAAGKPRGEAMPLRLSA</sequence>
<dbReference type="OrthoDB" id="9808167at2"/>
<dbReference type="PANTHER" id="PTHR43331:SF1">
    <property type="entry name" value="HOMOSERINE DEHYDROGENASE"/>
    <property type="match status" value="1"/>
</dbReference>
<dbReference type="AlphaFoldDB" id="A0A2U2J4I0"/>
<dbReference type="UniPathway" id="UPA00050">
    <property type="reaction ID" value="UER00063"/>
</dbReference>
<dbReference type="GO" id="GO:0004412">
    <property type="term" value="F:homoserine dehydrogenase activity"/>
    <property type="evidence" value="ECO:0007669"/>
    <property type="project" value="UniProtKB-EC"/>
</dbReference>
<accession>A0A2U2J4I0</accession>
<dbReference type="InterPro" id="IPR001048">
    <property type="entry name" value="Asp/Glu/Uridylate_kinase"/>
</dbReference>
<dbReference type="GO" id="GO:0009088">
    <property type="term" value="P:threonine biosynthetic process"/>
    <property type="evidence" value="ECO:0007669"/>
    <property type="project" value="UniProtKB-UniPathway"/>
</dbReference>
<comment type="pathway">
    <text evidence="4">Amino-acid biosynthesis; L-threonine biosynthesis; L-threonine from L-aspartate: step 1/5.</text>
</comment>
<comment type="caution">
    <text evidence="15">The sequence shown here is derived from an EMBL/GenBank/DDBJ whole genome shotgun (WGS) entry which is preliminary data.</text>
</comment>
<dbReference type="Gene3D" id="3.40.50.720">
    <property type="entry name" value="NAD(P)-binding Rossmann-like Domain"/>
    <property type="match status" value="1"/>
</dbReference>
<name>A0A2U2J4I0_9SPHN</name>
<evidence type="ECO:0000256" key="4">
    <source>
        <dbReference type="ARBA" id="ARBA00005139"/>
    </source>
</evidence>
<comment type="pathway">
    <text evidence="2">Amino-acid biosynthesis; L-threonine biosynthesis; L-threonine from L-aspartate: step 3/5.</text>
</comment>
<keyword evidence="10" id="KW-0560">Oxidoreductase</keyword>
<keyword evidence="11" id="KW-0486">Methionine biosynthesis</keyword>
<gene>
    <name evidence="15" type="ORF">DF286_10355</name>
</gene>
<dbReference type="Gene3D" id="3.30.360.10">
    <property type="entry name" value="Dihydrodipicolinate Reductase, domain 2"/>
    <property type="match status" value="1"/>
</dbReference>
<dbReference type="InterPro" id="IPR001342">
    <property type="entry name" value="HDH_cat"/>
</dbReference>
<dbReference type="Pfam" id="PF00742">
    <property type="entry name" value="Homoserine_dh"/>
    <property type="match status" value="1"/>
</dbReference>
<dbReference type="InterPro" id="IPR005106">
    <property type="entry name" value="Asp/hSer_DH_NAD-bd"/>
</dbReference>
<feature type="domain" description="Aspartate/homoserine dehydrogenase NAD-binding" evidence="14">
    <location>
        <begin position="270"/>
        <end position="375"/>
    </location>
</feature>
<keyword evidence="15" id="KW-0418">Kinase</keyword>
<comment type="similarity">
    <text evidence="5">Belongs to the homoserine dehydrogenase family.</text>
</comment>
<dbReference type="Gene3D" id="3.40.1160.10">
    <property type="entry name" value="Acetylglutamate kinase-like"/>
    <property type="match status" value="1"/>
</dbReference>
<dbReference type="RefSeq" id="WP_109271363.1">
    <property type="nucleotide sequence ID" value="NZ_QFFF01000001.1"/>
</dbReference>
<evidence type="ECO:0000259" key="13">
    <source>
        <dbReference type="Pfam" id="PF00742"/>
    </source>
</evidence>
<dbReference type="EMBL" id="QFFF01000001">
    <property type="protein sequence ID" value="PWG03224.1"/>
    <property type="molecule type" value="Genomic_DNA"/>
</dbReference>
<dbReference type="PROSITE" id="PS01042">
    <property type="entry name" value="HOMOSER_DHGENASE"/>
    <property type="match status" value="1"/>
</dbReference>
<evidence type="ECO:0000256" key="7">
    <source>
        <dbReference type="ARBA" id="ARBA00013376"/>
    </source>
</evidence>
<organism evidence="15 16">
    <name type="scientific">Allosphingosinicella humi</name>
    <dbReference type="NCBI Taxonomy" id="2068657"/>
    <lineage>
        <taxon>Bacteria</taxon>
        <taxon>Pseudomonadati</taxon>
        <taxon>Pseudomonadota</taxon>
        <taxon>Alphaproteobacteria</taxon>
        <taxon>Sphingomonadales</taxon>
        <taxon>Sphingomonadaceae</taxon>
        <taxon>Allosphingosinicella</taxon>
    </lineage>
</organism>
<dbReference type="Pfam" id="PF03447">
    <property type="entry name" value="NAD_binding_3"/>
    <property type="match status" value="1"/>
</dbReference>
<evidence type="ECO:0000256" key="10">
    <source>
        <dbReference type="ARBA" id="ARBA00023002"/>
    </source>
</evidence>
<dbReference type="Pfam" id="PF00696">
    <property type="entry name" value="AA_kinase"/>
    <property type="match status" value="1"/>
</dbReference>
<dbReference type="GO" id="GO:0050661">
    <property type="term" value="F:NADP binding"/>
    <property type="evidence" value="ECO:0007669"/>
    <property type="project" value="InterPro"/>
</dbReference>
<evidence type="ECO:0000256" key="6">
    <source>
        <dbReference type="ARBA" id="ARBA00013213"/>
    </source>
</evidence>
<evidence type="ECO:0000259" key="12">
    <source>
        <dbReference type="Pfam" id="PF00696"/>
    </source>
</evidence>
<dbReference type="SUPFAM" id="SSF51735">
    <property type="entry name" value="NAD(P)-binding Rossmann-fold domains"/>
    <property type="match status" value="1"/>
</dbReference>